<dbReference type="HAMAP" id="MF_00473">
    <property type="entry name" value="G6P_isomerase"/>
    <property type="match status" value="1"/>
</dbReference>
<dbReference type="InterPro" id="IPR001672">
    <property type="entry name" value="G6P_Isomerase"/>
</dbReference>
<dbReference type="CDD" id="cd05016">
    <property type="entry name" value="SIS_PGI_2"/>
    <property type="match status" value="1"/>
</dbReference>
<comment type="caution">
    <text evidence="9">The sequence shown here is derived from an EMBL/GenBank/DDBJ whole genome shotgun (WGS) entry which is preliminary data.</text>
</comment>
<keyword evidence="7" id="KW-0963">Cytoplasm</keyword>
<dbReference type="Gene3D" id="3.40.50.10490">
    <property type="entry name" value="Glucose-6-phosphate isomerase like protein, domain 1"/>
    <property type="match status" value="2"/>
</dbReference>
<dbReference type="Gene3D" id="1.10.1390.10">
    <property type="match status" value="1"/>
</dbReference>
<keyword evidence="3 7" id="KW-0312">Gluconeogenesis</keyword>
<dbReference type="InterPro" id="IPR035476">
    <property type="entry name" value="SIS_PGI_1"/>
</dbReference>
<accession>A0ABU1SIG3</accession>
<keyword evidence="4 7" id="KW-0324">Glycolysis</keyword>
<dbReference type="PROSITE" id="PS00174">
    <property type="entry name" value="P_GLUCOSE_ISOMERASE_2"/>
    <property type="match status" value="1"/>
</dbReference>
<comment type="subcellular location">
    <subcellularLocation>
        <location evidence="7">Cytoplasm</location>
    </subcellularLocation>
</comment>
<dbReference type="PRINTS" id="PR00662">
    <property type="entry name" value="G6PISOMERASE"/>
</dbReference>
<comment type="function">
    <text evidence="7">Catalyzes the reversible isomerization of glucose-6-phosphate to fructose-6-phosphate.</text>
</comment>
<dbReference type="NCBIfam" id="NF001211">
    <property type="entry name" value="PRK00179.1"/>
    <property type="match status" value="1"/>
</dbReference>
<dbReference type="CDD" id="cd05015">
    <property type="entry name" value="SIS_PGI_1"/>
    <property type="match status" value="1"/>
</dbReference>
<dbReference type="EC" id="5.3.1.9" evidence="7"/>
<dbReference type="PROSITE" id="PS51463">
    <property type="entry name" value="P_GLUCOSE_ISOMERASE_3"/>
    <property type="match status" value="1"/>
</dbReference>
<keyword evidence="5 7" id="KW-0413">Isomerase</keyword>
<dbReference type="GO" id="GO:0004347">
    <property type="term" value="F:glucose-6-phosphate isomerase activity"/>
    <property type="evidence" value="ECO:0007669"/>
    <property type="project" value="UniProtKB-EC"/>
</dbReference>
<evidence type="ECO:0000256" key="2">
    <source>
        <dbReference type="ARBA" id="ARBA00006604"/>
    </source>
</evidence>
<dbReference type="Pfam" id="PF00342">
    <property type="entry name" value="PGI"/>
    <property type="match status" value="1"/>
</dbReference>
<sequence>MNALVDQLKSTASATKATDIRAAFAADPKRFSRFSASFDDLLMDYSKTAVNDDILALLEKLAAEGGVAAKREEMFSGVAINFTENRAVLHTALRNRSNKPVLVDGKDVMPDVNAVLAAMGKFADGIRSGALKGSTGKAITDVINIGIGGSDLGPVMATLALAPFHDGPRSHFISNIDGAHIADILKLVKPETTLFIVASKTFTTIETMTNAQTARKFIADALGEAAVQHHFAAVSTALDKVAAFGIDSERVFGFWDWVGGRYSIWSAIGLPLMIAIGPENFGKFLDGAHAMDNHFRQAPFKENLPMLLGLIGFYHRNVLGYPTRAILPYDQRLSRFPAYLQQLDMESNGKGVTIDGTPVDGNSGPVVWGEPGTNGQHAFYQLIHQGTSIIPAEFMIAANGFEPELRHQHDLLMANCLAQSEALMKGRTFEEAKAQLTSKGMDDKKADFIAPHRVFTGNRPSITFVYDKLTPFALGRLIALYEHRVFVEGVLFRINSFDQWGVELGKELATGLLPVIEGKESAAGHDSSTQGLVAALASRAK</sequence>
<comment type="catalytic activity">
    <reaction evidence="6 7 8">
        <text>alpha-D-glucose 6-phosphate = beta-D-fructose 6-phosphate</text>
        <dbReference type="Rhea" id="RHEA:11816"/>
        <dbReference type="ChEBI" id="CHEBI:57634"/>
        <dbReference type="ChEBI" id="CHEBI:58225"/>
        <dbReference type="EC" id="5.3.1.9"/>
    </reaction>
</comment>
<evidence type="ECO:0000256" key="1">
    <source>
        <dbReference type="ARBA" id="ARBA00004926"/>
    </source>
</evidence>
<evidence type="ECO:0000256" key="3">
    <source>
        <dbReference type="ARBA" id="ARBA00022432"/>
    </source>
</evidence>
<evidence type="ECO:0000313" key="9">
    <source>
        <dbReference type="EMBL" id="MDR6898795.1"/>
    </source>
</evidence>
<comment type="pathway">
    <text evidence="7">Carbohydrate biosynthesis; gluconeogenesis.</text>
</comment>
<organism evidence="9 10">
    <name type="scientific">Rhizobium miluonense</name>
    <dbReference type="NCBI Taxonomy" id="411945"/>
    <lineage>
        <taxon>Bacteria</taxon>
        <taxon>Pseudomonadati</taxon>
        <taxon>Pseudomonadota</taxon>
        <taxon>Alphaproteobacteria</taxon>
        <taxon>Hyphomicrobiales</taxon>
        <taxon>Rhizobiaceae</taxon>
        <taxon>Rhizobium/Agrobacterium group</taxon>
        <taxon>Rhizobium</taxon>
    </lineage>
</organism>
<reference evidence="9 10" key="1">
    <citation type="submission" date="2023-07" db="EMBL/GenBank/DDBJ databases">
        <title>Sorghum-associated microbial communities from plants grown in Nebraska, USA.</title>
        <authorList>
            <person name="Schachtman D."/>
        </authorList>
    </citation>
    <scope>NUCLEOTIDE SEQUENCE [LARGE SCALE GENOMIC DNA]</scope>
    <source>
        <strain evidence="9 10">3199</strain>
    </source>
</reference>
<protein>
    <recommendedName>
        <fullName evidence="7">Glucose-6-phosphate isomerase</fullName>
        <shortName evidence="7">GPI</shortName>
        <ecNumber evidence="7">5.3.1.9</ecNumber>
    </recommendedName>
    <alternativeName>
        <fullName evidence="7">Phosphoglucose isomerase</fullName>
        <shortName evidence="7">PGI</shortName>
    </alternativeName>
    <alternativeName>
        <fullName evidence="7">Phosphohexose isomerase</fullName>
        <shortName evidence="7">PHI</shortName>
    </alternativeName>
</protein>
<dbReference type="PANTHER" id="PTHR11469">
    <property type="entry name" value="GLUCOSE-6-PHOSPHATE ISOMERASE"/>
    <property type="match status" value="1"/>
</dbReference>
<keyword evidence="10" id="KW-1185">Reference proteome</keyword>
<evidence type="ECO:0000313" key="10">
    <source>
        <dbReference type="Proteomes" id="UP001250791"/>
    </source>
</evidence>
<dbReference type="InterPro" id="IPR023096">
    <property type="entry name" value="G6P_Isomerase_C"/>
</dbReference>
<evidence type="ECO:0000256" key="4">
    <source>
        <dbReference type="ARBA" id="ARBA00023152"/>
    </source>
</evidence>
<dbReference type="Proteomes" id="UP001250791">
    <property type="component" value="Unassembled WGS sequence"/>
</dbReference>
<dbReference type="InterPro" id="IPR018189">
    <property type="entry name" value="Phosphoglucose_isomerase_CS"/>
</dbReference>
<evidence type="ECO:0000256" key="7">
    <source>
        <dbReference type="HAMAP-Rule" id="MF_00473"/>
    </source>
</evidence>
<dbReference type="InterPro" id="IPR035482">
    <property type="entry name" value="SIS_PGI_2"/>
</dbReference>
<gene>
    <name evidence="7" type="primary">pgi</name>
    <name evidence="9" type="ORF">J2W52_000383</name>
</gene>
<proteinExistence type="inferred from homology"/>
<evidence type="ECO:0000256" key="8">
    <source>
        <dbReference type="RuleBase" id="RU000612"/>
    </source>
</evidence>
<feature type="active site" evidence="7">
    <location>
        <position position="506"/>
    </location>
</feature>
<dbReference type="EMBL" id="JAVDUP010000001">
    <property type="protein sequence ID" value="MDR6898795.1"/>
    <property type="molecule type" value="Genomic_DNA"/>
</dbReference>
<dbReference type="RefSeq" id="WP_310228597.1">
    <property type="nucleotide sequence ID" value="NZ_JAVDUP010000001.1"/>
</dbReference>
<dbReference type="PANTHER" id="PTHR11469:SF1">
    <property type="entry name" value="GLUCOSE-6-PHOSPHATE ISOMERASE"/>
    <property type="match status" value="1"/>
</dbReference>
<comment type="similarity">
    <text evidence="2 7 8">Belongs to the GPI family.</text>
</comment>
<comment type="pathway">
    <text evidence="1 7 8">Carbohydrate degradation; glycolysis; D-glyceraldehyde 3-phosphate and glycerone phosphate from D-glucose: step 2/4.</text>
</comment>
<feature type="active site" description="Proton donor" evidence="7">
    <location>
        <position position="346"/>
    </location>
</feature>
<dbReference type="PROSITE" id="PS00765">
    <property type="entry name" value="P_GLUCOSE_ISOMERASE_1"/>
    <property type="match status" value="1"/>
</dbReference>
<name>A0ABU1SIG3_9HYPH</name>
<dbReference type="SUPFAM" id="SSF53697">
    <property type="entry name" value="SIS domain"/>
    <property type="match status" value="1"/>
</dbReference>
<feature type="active site" evidence="7">
    <location>
        <position position="377"/>
    </location>
</feature>
<dbReference type="InterPro" id="IPR046348">
    <property type="entry name" value="SIS_dom_sf"/>
</dbReference>
<evidence type="ECO:0000256" key="5">
    <source>
        <dbReference type="ARBA" id="ARBA00023235"/>
    </source>
</evidence>
<evidence type="ECO:0000256" key="6">
    <source>
        <dbReference type="ARBA" id="ARBA00029321"/>
    </source>
</evidence>